<sequence length="274" mass="30858">MPRIKIITDSTSYMRKEYVEKEKVTVVPLSYVLGEKMYTEGFPGEFENFFEKLSTTNLFPTTSQPPAGDFLSEFNKALKEYDEIIAILLSSKLSGTYNSAILAKNMLGDKRITIVDSEQAASNLKFLVEDAVNMVKQGKEAKEIEAYLENKRYKMKIYVTTDTLEYLGRGGRLSSVQSTVGNLLNIKPIIELKDGELQLLEKVRGKNKAINAIIEKIPKNVERISICHILNEEEANRLEHILEEKFPNINISIDELGPVVGAHLGPKSIGVCFY</sequence>
<dbReference type="EMBL" id="JAHLPM010000007">
    <property type="protein sequence ID" value="MBU5438138.1"/>
    <property type="molecule type" value="Genomic_DNA"/>
</dbReference>
<reference evidence="2 3" key="1">
    <citation type="submission" date="2021-06" db="EMBL/GenBank/DDBJ databases">
        <authorList>
            <person name="Sun Q."/>
            <person name="Li D."/>
        </authorList>
    </citation>
    <scope>NUCLEOTIDE SEQUENCE [LARGE SCALE GENOMIC DNA]</scope>
    <source>
        <strain evidence="2 3">MSJ-40</strain>
    </source>
</reference>
<dbReference type="InterPro" id="IPR050270">
    <property type="entry name" value="DegV_domain_contain"/>
</dbReference>
<keyword evidence="1" id="KW-0446">Lipid-binding</keyword>
<organism evidence="2 3">
    <name type="scientific">Tissierella simiarum</name>
    <dbReference type="NCBI Taxonomy" id="2841534"/>
    <lineage>
        <taxon>Bacteria</taxon>
        <taxon>Bacillati</taxon>
        <taxon>Bacillota</taxon>
        <taxon>Tissierellia</taxon>
        <taxon>Tissierellales</taxon>
        <taxon>Tissierellaceae</taxon>
        <taxon>Tissierella</taxon>
    </lineage>
</organism>
<dbReference type="Proteomes" id="UP000749471">
    <property type="component" value="Unassembled WGS sequence"/>
</dbReference>
<comment type="caution">
    <text evidence="2">The sequence shown here is derived from an EMBL/GenBank/DDBJ whole genome shotgun (WGS) entry which is preliminary data.</text>
</comment>
<evidence type="ECO:0000256" key="1">
    <source>
        <dbReference type="ARBA" id="ARBA00023121"/>
    </source>
</evidence>
<proteinExistence type="predicted"/>
<keyword evidence="3" id="KW-1185">Reference proteome</keyword>
<accession>A0ABS6E5D7</accession>
<gene>
    <name evidence="2" type="ORF">KQI42_08970</name>
</gene>
<evidence type="ECO:0000313" key="2">
    <source>
        <dbReference type="EMBL" id="MBU5438138.1"/>
    </source>
</evidence>
<dbReference type="PANTHER" id="PTHR33434:SF2">
    <property type="entry name" value="FATTY ACID-BINDING PROTEIN TM_1468"/>
    <property type="match status" value="1"/>
</dbReference>
<dbReference type="Pfam" id="PF02645">
    <property type="entry name" value="DegV"/>
    <property type="match status" value="1"/>
</dbReference>
<dbReference type="RefSeq" id="WP_216518998.1">
    <property type="nucleotide sequence ID" value="NZ_JAHLPM010000007.1"/>
</dbReference>
<evidence type="ECO:0000313" key="3">
    <source>
        <dbReference type="Proteomes" id="UP000749471"/>
    </source>
</evidence>
<dbReference type="InterPro" id="IPR003797">
    <property type="entry name" value="DegV"/>
</dbReference>
<name>A0ABS6E5D7_9FIRM</name>
<dbReference type="NCBIfam" id="TIGR00762">
    <property type="entry name" value="DegV"/>
    <property type="match status" value="1"/>
</dbReference>
<protein>
    <submittedName>
        <fullName evidence="2">DegV family protein</fullName>
    </submittedName>
</protein>
<dbReference type="PROSITE" id="PS51482">
    <property type="entry name" value="DEGV"/>
    <property type="match status" value="1"/>
</dbReference>
<dbReference type="PANTHER" id="PTHR33434">
    <property type="entry name" value="DEGV DOMAIN-CONTAINING PROTEIN DR_1986-RELATED"/>
    <property type="match status" value="1"/>
</dbReference>